<dbReference type="InterPro" id="IPR018060">
    <property type="entry name" value="HTH_AraC"/>
</dbReference>
<evidence type="ECO:0000256" key="1">
    <source>
        <dbReference type="ARBA" id="ARBA00023015"/>
    </source>
</evidence>
<name>A0ABR7YJR0_9SPHI</name>
<sequence>MQDFSQKERIPTIGINNFTEGQPQGSSDVLFHELLGERHIDTPHMHDFFMIILFDHASGVHHIDAIDYPVGNKEIHILFPQQMHTWHIHDGSIGYQLMVQRAFFERFAPYFRFSFANYQNHPVIQLSDSAYDLLHYEFNAIKNELKVTDTLAELISARAAVIAAVVSKEAERIFEEYKIYQSNPRLADFNMIIDKFYKTERFVSYYANALHVSPNYLNILCKKHLKLSATQLIQRRVILEAKRLLQNSNLSIKYVALELGFSDHAHFSNFFKTQTGVTPTIFRKKE</sequence>
<dbReference type="PANTHER" id="PTHR43280:SF32">
    <property type="entry name" value="TRANSCRIPTIONAL REGULATORY PROTEIN"/>
    <property type="match status" value="1"/>
</dbReference>
<dbReference type="SUPFAM" id="SSF51215">
    <property type="entry name" value="Regulatory protein AraC"/>
    <property type="match status" value="1"/>
</dbReference>
<keyword evidence="6" id="KW-1185">Reference proteome</keyword>
<evidence type="ECO:0000256" key="3">
    <source>
        <dbReference type="ARBA" id="ARBA00023163"/>
    </source>
</evidence>
<reference evidence="5 6" key="1">
    <citation type="submission" date="2020-08" db="EMBL/GenBank/DDBJ databases">
        <title>Sphingobacterium sp. DN00404 isolated from aquaculture water.</title>
        <authorList>
            <person name="Zhang M."/>
        </authorList>
    </citation>
    <scope>NUCLEOTIDE SEQUENCE [LARGE SCALE GENOMIC DNA]</scope>
    <source>
        <strain evidence="5 6">DN00404</strain>
    </source>
</reference>
<gene>
    <name evidence="5" type="ORF">H8B06_01900</name>
</gene>
<dbReference type="SMART" id="SM00342">
    <property type="entry name" value="HTH_ARAC"/>
    <property type="match status" value="1"/>
</dbReference>
<keyword evidence="1" id="KW-0805">Transcription regulation</keyword>
<evidence type="ECO:0000313" key="6">
    <source>
        <dbReference type="Proteomes" id="UP000602759"/>
    </source>
</evidence>
<evidence type="ECO:0000256" key="2">
    <source>
        <dbReference type="ARBA" id="ARBA00023125"/>
    </source>
</evidence>
<proteinExistence type="predicted"/>
<dbReference type="PANTHER" id="PTHR43280">
    <property type="entry name" value="ARAC-FAMILY TRANSCRIPTIONAL REGULATOR"/>
    <property type="match status" value="1"/>
</dbReference>
<comment type="caution">
    <text evidence="5">The sequence shown here is derived from an EMBL/GenBank/DDBJ whole genome shotgun (WGS) entry which is preliminary data.</text>
</comment>
<evidence type="ECO:0000259" key="4">
    <source>
        <dbReference type="PROSITE" id="PS01124"/>
    </source>
</evidence>
<organism evidence="5 6">
    <name type="scientific">Sphingobacterium micropteri</name>
    <dbReference type="NCBI Taxonomy" id="2763501"/>
    <lineage>
        <taxon>Bacteria</taxon>
        <taxon>Pseudomonadati</taxon>
        <taxon>Bacteroidota</taxon>
        <taxon>Sphingobacteriia</taxon>
        <taxon>Sphingobacteriales</taxon>
        <taxon>Sphingobacteriaceae</taxon>
        <taxon>Sphingobacterium</taxon>
    </lineage>
</organism>
<dbReference type="RefSeq" id="WP_190992574.1">
    <property type="nucleotide sequence ID" value="NZ_JACOIK010000001.1"/>
</dbReference>
<dbReference type="Proteomes" id="UP000602759">
    <property type="component" value="Unassembled WGS sequence"/>
</dbReference>
<dbReference type="PROSITE" id="PS01124">
    <property type="entry name" value="HTH_ARAC_FAMILY_2"/>
    <property type="match status" value="1"/>
</dbReference>
<dbReference type="Pfam" id="PF12833">
    <property type="entry name" value="HTH_18"/>
    <property type="match status" value="1"/>
</dbReference>
<keyword evidence="2" id="KW-0238">DNA-binding</keyword>
<dbReference type="SUPFAM" id="SSF46689">
    <property type="entry name" value="Homeodomain-like"/>
    <property type="match status" value="1"/>
</dbReference>
<dbReference type="InterPro" id="IPR009057">
    <property type="entry name" value="Homeodomain-like_sf"/>
</dbReference>
<dbReference type="Gene3D" id="1.10.10.60">
    <property type="entry name" value="Homeodomain-like"/>
    <property type="match status" value="1"/>
</dbReference>
<dbReference type="InterPro" id="IPR037923">
    <property type="entry name" value="HTH-like"/>
</dbReference>
<evidence type="ECO:0000313" key="5">
    <source>
        <dbReference type="EMBL" id="MBD1431564.1"/>
    </source>
</evidence>
<dbReference type="EMBL" id="JACOIK010000001">
    <property type="protein sequence ID" value="MBD1431564.1"/>
    <property type="molecule type" value="Genomic_DNA"/>
</dbReference>
<keyword evidence="3" id="KW-0804">Transcription</keyword>
<feature type="domain" description="HTH araC/xylS-type" evidence="4">
    <location>
        <begin position="187"/>
        <end position="285"/>
    </location>
</feature>
<protein>
    <submittedName>
        <fullName evidence="5">AraC family transcriptional regulator</fullName>
    </submittedName>
</protein>
<accession>A0ABR7YJR0</accession>